<dbReference type="STRING" id="7222.B4JLP3"/>
<keyword evidence="3" id="KW-0132">Cell division</keyword>
<evidence type="ECO:0000256" key="9">
    <source>
        <dbReference type="SAM" id="MobiDB-lite"/>
    </source>
</evidence>
<dbReference type="SMART" id="SM00450">
    <property type="entry name" value="RHOD"/>
    <property type="match status" value="1"/>
</dbReference>
<dbReference type="EMBL" id="CH916371">
    <property type="protein sequence ID" value="EDV91654.1"/>
    <property type="molecule type" value="Genomic_DNA"/>
</dbReference>
<dbReference type="AlphaFoldDB" id="B4JLP3"/>
<dbReference type="eggNOG" id="KOG3772">
    <property type="taxonomic scope" value="Eukaryota"/>
</dbReference>
<evidence type="ECO:0000259" key="10">
    <source>
        <dbReference type="PROSITE" id="PS50206"/>
    </source>
</evidence>
<comment type="catalytic activity">
    <reaction evidence="8">
        <text>O-phospho-L-tyrosyl-[protein] + H2O = L-tyrosyl-[protein] + phosphate</text>
        <dbReference type="Rhea" id="RHEA:10684"/>
        <dbReference type="Rhea" id="RHEA-COMP:10136"/>
        <dbReference type="Rhea" id="RHEA-COMP:20101"/>
        <dbReference type="ChEBI" id="CHEBI:15377"/>
        <dbReference type="ChEBI" id="CHEBI:43474"/>
        <dbReference type="ChEBI" id="CHEBI:46858"/>
        <dbReference type="ChEBI" id="CHEBI:61978"/>
        <dbReference type="EC" id="3.1.3.48"/>
    </reaction>
</comment>
<keyword evidence="5" id="KW-0378">Hydrolase</keyword>
<dbReference type="InterPro" id="IPR001763">
    <property type="entry name" value="Rhodanese-like_dom"/>
</dbReference>
<reference evidence="11 12" key="1">
    <citation type="journal article" date="2007" name="Nature">
        <title>Evolution of genes and genomes on the Drosophila phylogeny.</title>
        <authorList>
            <consortium name="Drosophila 12 Genomes Consortium"/>
            <person name="Clark A.G."/>
            <person name="Eisen M.B."/>
            <person name="Smith D.R."/>
            <person name="Bergman C.M."/>
            <person name="Oliver B."/>
            <person name="Markow T.A."/>
            <person name="Kaufman T.C."/>
            <person name="Kellis M."/>
            <person name="Gelbart W."/>
            <person name="Iyer V.N."/>
            <person name="Pollard D.A."/>
            <person name="Sackton T.B."/>
            <person name="Larracuente A.M."/>
            <person name="Singh N.D."/>
            <person name="Abad J.P."/>
            <person name="Abt D.N."/>
            <person name="Adryan B."/>
            <person name="Aguade M."/>
            <person name="Akashi H."/>
            <person name="Anderson W.W."/>
            <person name="Aquadro C.F."/>
            <person name="Ardell D.H."/>
            <person name="Arguello R."/>
            <person name="Artieri C.G."/>
            <person name="Barbash D.A."/>
            <person name="Barker D."/>
            <person name="Barsanti P."/>
            <person name="Batterham P."/>
            <person name="Batzoglou S."/>
            <person name="Begun D."/>
            <person name="Bhutkar A."/>
            <person name="Blanco E."/>
            <person name="Bosak S.A."/>
            <person name="Bradley R.K."/>
            <person name="Brand A.D."/>
            <person name="Brent M.R."/>
            <person name="Brooks A.N."/>
            <person name="Brown R.H."/>
            <person name="Butlin R.K."/>
            <person name="Caggese C."/>
            <person name="Calvi B.R."/>
            <person name="Bernardo de Carvalho A."/>
            <person name="Caspi A."/>
            <person name="Castrezana S."/>
            <person name="Celniker S.E."/>
            <person name="Chang J.L."/>
            <person name="Chapple C."/>
            <person name="Chatterji S."/>
            <person name="Chinwalla A."/>
            <person name="Civetta A."/>
            <person name="Clifton S.W."/>
            <person name="Comeron J.M."/>
            <person name="Costello J.C."/>
            <person name="Coyne J.A."/>
            <person name="Daub J."/>
            <person name="David R.G."/>
            <person name="Delcher A.L."/>
            <person name="Delehaunty K."/>
            <person name="Do C.B."/>
            <person name="Ebling H."/>
            <person name="Edwards K."/>
            <person name="Eickbush T."/>
            <person name="Evans J.D."/>
            <person name="Filipski A."/>
            <person name="Findeiss S."/>
            <person name="Freyhult E."/>
            <person name="Fulton L."/>
            <person name="Fulton R."/>
            <person name="Garcia A.C."/>
            <person name="Gardiner A."/>
            <person name="Garfield D.A."/>
            <person name="Garvin B.E."/>
            <person name="Gibson G."/>
            <person name="Gilbert D."/>
            <person name="Gnerre S."/>
            <person name="Godfrey J."/>
            <person name="Good R."/>
            <person name="Gotea V."/>
            <person name="Gravely B."/>
            <person name="Greenberg A.J."/>
            <person name="Griffiths-Jones S."/>
            <person name="Gross S."/>
            <person name="Guigo R."/>
            <person name="Gustafson E.A."/>
            <person name="Haerty W."/>
            <person name="Hahn M.W."/>
            <person name="Halligan D.L."/>
            <person name="Halpern A.L."/>
            <person name="Halter G.M."/>
            <person name="Han M.V."/>
            <person name="Heger A."/>
            <person name="Hillier L."/>
            <person name="Hinrichs A.S."/>
            <person name="Holmes I."/>
            <person name="Hoskins R.A."/>
            <person name="Hubisz M.J."/>
            <person name="Hultmark D."/>
            <person name="Huntley M.A."/>
            <person name="Jaffe D.B."/>
            <person name="Jagadeeshan S."/>
            <person name="Jeck W.R."/>
            <person name="Johnson J."/>
            <person name="Jones C.D."/>
            <person name="Jordan W.C."/>
            <person name="Karpen G.H."/>
            <person name="Kataoka E."/>
            <person name="Keightley P.D."/>
            <person name="Kheradpour P."/>
            <person name="Kirkness E.F."/>
            <person name="Koerich L.B."/>
            <person name="Kristiansen K."/>
            <person name="Kudrna D."/>
            <person name="Kulathinal R.J."/>
            <person name="Kumar S."/>
            <person name="Kwok R."/>
            <person name="Lander E."/>
            <person name="Langley C.H."/>
            <person name="Lapoint R."/>
            <person name="Lazzaro B.P."/>
            <person name="Lee S.J."/>
            <person name="Levesque L."/>
            <person name="Li R."/>
            <person name="Lin C.F."/>
            <person name="Lin M.F."/>
            <person name="Lindblad-Toh K."/>
            <person name="Llopart A."/>
            <person name="Long M."/>
            <person name="Low L."/>
            <person name="Lozovsky E."/>
            <person name="Lu J."/>
            <person name="Luo M."/>
            <person name="Machado C.A."/>
            <person name="Makalowski W."/>
            <person name="Marzo M."/>
            <person name="Matsuda M."/>
            <person name="Matzkin L."/>
            <person name="McAllister B."/>
            <person name="McBride C.S."/>
            <person name="McKernan B."/>
            <person name="McKernan K."/>
            <person name="Mendez-Lago M."/>
            <person name="Minx P."/>
            <person name="Mollenhauer M.U."/>
            <person name="Montooth K."/>
            <person name="Mount S.M."/>
            <person name="Mu X."/>
            <person name="Myers E."/>
            <person name="Negre B."/>
            <person name="Newfeld S."/>
            <person name="Nielsen R."/>
            <person name="Noor M.A."/>
            <person name="O'Grady P."/>
            <person name="Pachter L."/>
            <person name="Papaceit M."/>
            <person name="Parisi M.J."/>
            <person name="Parisi M."/>
            <person name="Parts L."/>
            <person name="Pedersen J.S."/>
            <person name="Pesole G."/>
            <person name="Phillippy A.M."/>
            <person name="Ponting C.P."/>
            <person name="Pop M."/>
            <person name="Porcelli D."/>
            <person name="Powell J.R."/>
            <person name="Prohaska S."/>
            <person name="Pruitt K."/>
            <person name="Puig M."/>
            <person name="Quesneville H."/>
            <person name="Ram K.R."/>
            <person name="Rand D."/>
            <person name="Rasmussen M.D."/>
            <person name="Reed L.K."/>
            <person name="Reenan R."/>
            <person name="Reily A."/>
            <person name="Remington K.A."/>
            <person name="Rieger T.T."/>
            <person name="Ritchie M.G."/>
            <person name="Robin C."/>
            <person name="Rogers Y.H."/>
            <person name="Rohde C."/>
            <person name="Rozas J."/>
            <person name="Rubenfield M.J."/>
            <person name="Ruiz A."/>
            <person name="Russo S."/>
            <person name="Salzberg S.L."/>
            <person name="Sanchez-Gracia A."/>
            <person name="Saranga D.J."/>
            <person name="Sato H."/>
            <person name="Schaeffer S.W."/>
            <person name="Schatz M.C."/>
            <person name="Schlenke T."/>
            <person name="Schwartz R."/>
            <person name="Segarra C."/>
            <person name="Singh R.S."/>
            <person name="Sirot L."/>
            <person name="Sirota M."/>
            <person name="Sisneros N.B."/>
            <person name="Smith C.D."/>
            <person name="Smith T.F."/>
            <person name="Spieth J."/>
            <person name="Stage D.E."/>
            <person name="Stark A."/>
            <person name="Stephan W."/>
            <person name="Strausberg R.L."/>
            <person name="Strempel S."/>
            <person name="Sturgill D."/>
            <person name="Sutton G."/>
            <person name="Sutton G.G."/>
            <person name="Tao W."/>
            <person name="Teichmann S."/>
            <person name="Tobari Y.N."/>
            <person name="Tomimura Y."/>
            <person name="Tsolas J.M."/>
            <person name="Valente V.L."/>
            <person name="Venter E."/>
            <person name="Venter J.C."/>
            <person name="Vicario S."/>
            <person name="Vieira F.G."/>
            <person name="Vilella A.J."/>
            <person name="Villasante A."/>
            <person name="Walenz B."/>
            <person name="Wang J."/>
            <person name="Wasserman M."/>
            <person name="Watts T."/>
            <person name="Wilson D."/>
            <person name="Wilson R.K."/>
            <person name="Wing R.A."/>
            <person name="Wolfner M.F."/>
            <person name="Wong A."/>
            <person name="Wong G.K."/>
            <person name="Wu C.I."/>
            <person name="Wu G."/>
            <person name="Yamamoto D."/>
            <person name="Yang H.P."/>
            <person name="Yang S.P."/>
            <person name="Yorke J.A."/>
            <person name="Yoshida K."/>
            <person name="Zdobnov E."/>
            <person name="Zhang P."/>
            <person name="Zhang Y."/>
            <person name="Zimin A.V."/>
            <person name="Baldwin J."/>
            <person name="Abdouelleil A."/>
            <person name="Abdulkadir J."/>
            <person name="Abebe A."/>
            <person name="Abera B."/>
            <person name="Abreu J."/>
            <person name="Acer S.C."/>
            <person name="Aftuck L."/>
            <person name="Alexander A."/>
            <person name="An P."/>
            <person name="Anderson E."/>
            <person name="Anderson S."/>
            <person name="Arachi H."/>
            <person name="Azer M."/>
            <person name="Bachantsang P."/>
            <person name="Barry A."/>
            <person name="Bayul T."/>
            <person name="Berlin A."/>
            <person name="Bessette D."/>
            <person name="Bloom T."/>
            <person name="Blye J."/>
            <person name="Boguslavskiy L."/>
            <person name="Bonnet C."/>
            <person name="Boukhgalter B."/>
            <person name="Bourzgui I."/>
            <person name="Brown A."/>
            <person name="Cahill P."/>
            <person name="Channer S."/>
            <person name="Cheshatsang Y."/>
            <person name="Chuda L."/>
            <person name="Citroen M."/>
            <person name="Collymore A."/>
            <person name="Cooke P."/>
            <person name="Costello M."/>
            <person name="D'Aco K."/>
            <person name="Daza R."/>
            <person name="De Haan G."/>
            <person name="DeGray S."/>
            <person name="DeMaso C."/>
            <person name="Dhargay N."/>
            <person name="Dooley K."/>
            <person name="Dooley E."/>
            <person name="Doricent M."/>
            <person name="Dorje P."/>
            <person name="Dorjee K."/>
            <person name="Dupes A."/>
            <person name="Elong R."/>
            <person name="Falk J."/>
            <person name="Farina A."/>
            <person name="Faro S."/>
            <person name="Ferguson D."/>
            <person name="Fisher S."/>
            <person name="Foley C.D."/>
            <person name="Franke A."/>
            <person name="Friedrich D."/>
            <person name="Gadbois L."/>
            <person name="Gearin G."/>
            <person name="Gearin C.R."/>
            <person name="Giannoukos G."/>
            <person name="Goode T."/>
            <person name="Graham J."/>
            <person name="Grandbois E."/>
            <person name="Grewal S."/>
            <person name="Gyaltsen K."/>
            <person name="Hafez N."/>
            <person name="Hagos B."/>
            <person name="Hall J."/>
            <person name="Henson C."/>
            <person name="Hollinger A."/>
            <person name="Honan T."/>
            <person name="Huard M.D."/>
            <person name="Hughes L."/>
            <person name="Hurhula B."/>
            <person name="Husby M.E."/>
            <person name="Kamat A."/>
            <person name="Kanga B."/>
            <person name="Kashin S."/>
            <person name="Khazanovich D."/>
            <person name="Kisner P."/>
            <person name="Lance K."/>
            <person name="Lara M."/>
            <person name="Lee W."/>
            <person name="Lennon N."/>
            <person name="Letendre F."/>
            <person name="LeVine R."/>
            <person name="Lipovsky A."/>
            <person name="Liu X."/>
            <person name="Liu J."/>
            <person name="Liu S."/>
            <person name="Lokyitsang T."/>
            <person name="Lokyitsang Y."/>
            <person name="Lubonja R."/>
            <person name="Lui A."/>
            <person name="MacDonald P."/>
            <person name="Magnisalis V."/>
            <person name="Maru K."/>
            <person name="Matthews C."/>
            <person name="McCusker W."/>
            <person name="McDonough S."/>
            <person name="Mehta T."/>
            <person name="Meldrim J."/>
            <person name="Meneus L."/>
            <person name="Mihai O."/>
            <person name="Mihalev A."/>
            <person name="Mihova T."/>
            <person name="Mittelman R."/>
            <person name="Mlenga V."/>
            <person name="Montmayeur A."/>
            <person name="Mulrain L."/>
            <person name="Navidi A."/>
            <person name="Naylor J."/>
            <person name="Negash T."/>
            <person name="Nguyen T."/>
            <person name="Nguyen N."/>
            <person name="Nicol R."/>
            <person name="Norbu C."/>
            <person name="Norbu N."/>
            <person name="Novod N."/>
            <person name="O'Neill B."/>
            <person name="Osman S."/>
            <person name="Markiewicz E."/>
            <person name="Oyono O.L."/>
            <person name="Patti C."/>
            <person name="Phunkhang P."/>
            <person name="Pierre F."/>
            <person name="Priest M."/>
            <person name="Raghuraman S."/>
            <person name="Rege F."/>
            <person name="Reyes R."/>
            <person name="Rise C."/>
            <person name="Rogov P."/>
            <person name="Ross K."/>
            <person name="Ryan E."/>
            <person name="Settipalli S."/>
            <person name="Shea T."/>
            <person name="Sherpa N."/>
            <person name="Shi L."/>
            <person name="Shih D."/>
            <person name="Sparrow T."/>
            <person name="Spaulding J."/>
            <person name="Stalker J."/>
            <person name="Stange-Thomann N."/>
            <person name="Stavropoulos S."/>
            <person name="Stone C."/>
            <person name="Strader C."/>
            <person name="Tesfaye S."/>
            <person name="Thomson T."/>
            <person name="Thoulutsang Y."/>
            <person name="Thoulutsang D."/>
            <person name="Topham K."/>
            <person name="Topping I."/>
            <person name="Tsamla T."/>
            <person name="Vassiliev H."/>
            <person name="Vo A."/>
            <person name="Wangchuk T."/>
            <person name="Wangdi T."/>
            <person name="Weiand M."/>
            <person name="Wilkinson J."/>
            <person name="Wilson A."/>
            <person name="Yadav S."/>
            <person name="Young G."/>
            <person name="Yu Q."/>
            <person name="Zembek L."/>
            <person name="Zhong D."/>
            <person name="Zimmer A."/>
            <person name="Zwirko Z."/>
            <person name="Jaffe D.B."/>
            <person name="Alvarez P."/>
            <person name="Brockman W."/>
            <person name="Butler J."/>
            <person name="Chin C."/>
            <person name="Gnerre S."/>
            <person name="Grabherr M."/>
            <person name="Kleber M."/>
            <person name="Mauceli E."/>
            <person name="MacCallum I."/>
        </authorList>
    </citation>
    <scope>NUCLEOTIDE SEQUENCE [LARGE SCALE GENOMIC DNA]</scope>
    <source>
        <strain evidence="12">Tucson 15287-2541.00</strain>
    </source>
</reference>
<evidence type="ECO:0000256" key="4">
    <source>
        <dbReference type="ARBA" id="ARBA00022776"/>
    </source>
</evidence>
<gene>
    <name evidence="11" type="primary">Dgri\GH24474</name>
    <name evidence="11" type="ORF">Dgri_GH24474</name>
</gene>
<dbReference type="KEGG" id="dgr:6566177"/>
<dbReference type="PRINTS" id="PR00716">
    <property type="entry name" value="MPIPHPHTASE"/>
</dbReference>
<dbReference type="HOGENOM" id="CLU_014464_1_0_1"/>
<dbReference type="Proteomes" id="UP000001070">
    <property type="component" value="Unassembled WGS sequence"/>
</dbReference>
<dbReference type="SUPFAM" id="SSF52821">
    <property type="entry name" value="Rhodanese/Cell cycle control phosphatase"/>
    <property type="match status" value="1"/>
</dbReference>
<dbReference type="GO" id="GO:0010971">
    <property type="term" value="P:positive regulation of G2/M transition of mitotic cell cycle"/>
    <property type="evidence" value="ECO:0007669"/>
    <property type="project" value="TreeGrafter"/>
</dbReference>
<comment type="similarity">
    <text evidence="1">Belongs to the MPI phosphatase family.</text>
</comment>
<organism evidence="12">
    <name type="scientific">Drosophila grimshawi</name>
    <name type="common">Hawaiian fruit fly</name>
    <name type="synonym">Idiomyia grimshawi</name>
    <dbReference type="NCBI Taxonomy" id="7222"/>
    <lineage>
        <taxon>Eukaryota</taxon>
        <taxon>Metazoa</taxon>
        <taxon>Ecdysozoa</taxon>
        <taxon>Arthropoda</taxon>
        <taxon>Hexapoda</taxon>
        <taxon>Insecta</taxon>
        <taxon>Pterygota</taxon>
        <taxon>Neoptera</taxon>
        <taxon>Endopterygota</taxon>
        <taxon>Diptera</taxon>
        <taxon>Brachycera</taxon>
        <taxon>Muscomorpha</taxon>
        <taxon>Ephydroidea</taxon>
        <taxon>Drosophilidae</taxon>
        <taxon>Drosophila</taxon>
        <taxon>Hawaiian Drosophila</taxon>
    </lineage>
</organism>
<dbReference type="GO" id="GO:0051301">
    <property type="term" value="P:cell division"/>
    <property type="evidence" value="ECO:0007669"/>
    <property type="project" value="UniProtKB-KW"/>
</dbReference>
<keyword evidence="4" id="KW-0498">Mitosis</keyword>
<dbReference type="Pfam" id="PF00581">
    <property type="entry name" value="Rhodanese"/>
    <property type="match status" value="1"/>
</dbReference>
<feature type="region of interest" description="Disordered" evidence="9">
    <location>
        <begin position="17"/>
        <end position="38"/>
    </location>
</feature>
<evidence type="ECO:0000313" key="12">
    <source>
        <dbReference type="Proteomes" id="UP000001070"/>
    </source>
</evidence>
<dbReference type="GO" id="GO:0005634">
    <property type="term" value="C:nucleus"/>
    <property type="evidence" value="ECO:0007669"/>
    <property type="project" value="TreeGrafter"/>
</dbReference>
<dbReference type="InterPro" id="IPR000751">
    <property type="entry name" value="MPI_Phosphatase"/>
</dbReference>
<evidence type="ECO:0000256" key="3">
    <source>
        <dbReference type="ARBA" id="ARBA00022618"/>
    </source>
</evidence>
<evidence type="ECO:0000256" key="6">
    <source>
        <dbReference type="ARBA" id="ARBA00022912"/>
    </source>
</evidence>
<name>B4JLP3_DROGR</name>
<dbReference type="PhylomeDB" id="B4JLP3"/>
<evidence type="ECO:0000256" key="2">
    <source>
        <dbReference type="ARBA" id="ARBA00013064"/>
    </source>
</evidence>
<dbReference type="FunFam" id="3.40.250.10:FF:000021">
    <property type="entry name" value="M-phase inducer phosphatase cdc-25.2"/>
    <property type="match status" value="1"/>
</dbReference>
<evidence type="ECO:0000256" key="1">
    <source>
        <dbReference type="ARBA" id="ARBA00011065"/>
    </source>
</evidence>
<accession>B4JLP3</accession>
<keyword evidence="6" id="KW-0904">Protein phosphatase</keyword>
<dbReference type="OMA" id="EYCEPAD"/>
<evidence type="ECO:0000256" key="8">
    <source>
        <dbReference type="ARBA" id="ARBA00051722"/>
    </source>
</evidence>
<feature type="domain" description="Rhodanese" evidence="10">
    <location>
        <begin position="113"/>
        <end position="219"/>
    </location>
</feature>
<evidence type="ECO:0000256" key="7">
    <source>
        <dbReference type="ARBA" id="ARBA00023306"/>
    </source>
</evidence>
<protein>
    <recommendedName>
        <fullName evidence="2">protein-tyrosine-phosphatase</fullName>
        <ecNumber evidence="2">3.1.3.48</ecNumber>
    </recommendedName>
</protein>
<dbReference type="PANTHER" id="PTHR10828">
    <property type="entry name" value="M-PHASE INDUCER PHOSPHATASE DUAL SPECIFICITY PHOSPHATASE CDC25"/>
    <property type="match status" value="1"/>
</dbReference>
<proteinExistence type="inferred from homology"/>
<dbReference type="OrthoDB" id="26523at2759"/>
<dbReference type="CDD" id="cd01530">
    <property type="entry name" value="Cdc25"/>
    <property type="match status" value="1"/>
</dbReference>
<evidence type="ECO:0000256" key="5">
    <source>
        <dbReference type="ARBA" id="ARBA00022801"/>
    </source>
</evidence>
<dbReference type="InParanoid" id="B4JLP3"/>
<dbReference type="EC" id="3.1.3.48" evidence="2"/>
<dbReference type="SMR" id="B4JLP3"/>
<dbReference type="GO" id="GO:0110032">
    <property type="term" value="P:positive regulation of G2/MI transition of meiotic cell cycle"/>
    <property type="evidence" value="ECO:0007669"/>
    <property type="project" value="TreeGrafter"/>
</dbReference>
<dbReference type="PROSITE" id="PS50206">
    <property type="entry name" value="RHODANESE_3"/>
    <property type="match status" value="1"/>
</dbReference>
<dbReference type="InterPro" id="IPR036873">
    <property type="entry name" value="Rhodanese-like_dom_sf"/>
</dbReference>
<dbReference type="GO" id="GO:0004725">
    <property type="term" value="F:protein tyrosine phosphatase activity"/>
    <property type="evidence" value="ECO:0007669"/>
    <property type="project" value="UniProtKB-EC"/>
</dbReference>
<evidence type="ECO:0000313" key="11">
    <source>
        <dbReference type="EMBL" id="EDV91654.1"/>
    </source>
</evidence>
<dbReference type="PANTHER" id="PTHR10828:SF76">
    <property type="entry name" value="M-PHASE INDUCER PHOSPHATASE"/>
    <property type="match status" value="1"/>
</dbReference>
<dbReference type="GO" id="GO:0005737">
    <property type="term" value="C:cytoplasm"/>
    <property type="evidence" value="ECO:0007669"/>
    <property type="project" value="TreeGrafter"/>
</dbReference>
<dbReference type="GO" id="GO:0000086">
    <property type="term" value="P:G2/M transition of mitotic cell cycle"/>
    <property type="evidence" value="ECO:0007669"/>
    <property type="project" value="TreeGrafter"/>
</dbReference>
<dbReference type="Gene3D" id="3.40.250.10">
    <property type="entry name" value="Rhodanese-like domain"/>
    <property type="match status" value="1"/>
</dbReference>
<sequence length="284" mass="32397">MERKDLKQQLEEDNVIIEDANANKSGKATLPSDPDTLVTGRLKTKRPKRPRMSATTTIKKSDADVLNVAQLTGDLSKPLTLPVLHGGMRNSDLPTISSATLARLLRGDFFKLVSNNYQIIDCRYPYEFHGGHIRGARNLYTHDQIRAAFPAEASIVARNSIYVFHCEFSSHRAPTLMRFLRTTDRNAHTDDYPLLDYPELYLLYKGYKEFHTSYTNLCNPNNYVPMLAPEYTKECTLFYGKTKPKNCGDNCAVSLKRARFLLEPRSRPLFDDSNLEPAHKSKKY</sequence>
<keyword evidence="7" id="KW-0131">Cell cycle</keyword>
<keyword evidence="12" id="KW-1185">Reference proteome</keyword>